<keyword evidence="2 7" id="KW-0812">Transmembrane</keyword>
<keyword evidence="4 7" id="KW-0472">Membrane</keyword>
<dbReference type="PANTHER" id="PTHR33048">
    <property type="entry name" value="PTH11-LIKE INTEGRAL MEMBRANE PROTEIN (AFU_ORTHOLOGUE AFUA_5G11245)"/>
    <property type="match status" value="1"/>
</dbReference>
<evidence type="ECO:0000256" key="6">
    <source>
        <dbReference type="SAM" id="MobiDB-lite"/>
    </source>
</evidence>
<dbReference type="Pfam" id="PF20684">
    <property type="entry name" value="Fung_rhodopsin"/>
    <property type="match status" value="1"/>
</dbReference>
<keyword evidence="10" id="KW-1185">Reference proteome</keyword>
<feature type="region of interest" description="Disordered" evidence="6">
    <location>
        <begin position="250"/>
        <end position="290"/>
    </location>
</feature>
<accession>A0ABR3QKN7</accession>
<evidence type="ECO:0000256" key="7">
    <source>
        <dbReference type="SAM" id="Phobius"/>
    </source>
</evidence>
<proteinExistence type="inferred from homology"/>
<organism evidence="9 10">
    <name type="scientific">Paraconiothyrium brasiliense</name>
    <dbReference type="NCBI Taxonomy" id="300254"/>
    <lineage>
        <taxon>Eukaryota</taxon>
        <taxon>Fungi</taxon>
        <taxon>Dikarya</taxon>
        <taxon>Ascomycota</taxon>
        <taxon>Pezizomycotina</taxon>
        <taxon>Dothideomycetes</taxon>
        <taxon>Pleosporomycetidae</taxon>
        <taxon>Pleosporales</taxon>
        <taxon>Massarineae</taxon>
        <taxon>Didymosphaeriaceae</taxon>
        <taxon>Paraconiothyrium</taxon>
    </lineage>
</organism>
<comment type="caution">
    <text evidence="9">The sequence shown here is derived from an EMBL/GenBank/DDBJ whole genome shotgun (WGS) entry which is preliminary data.</text>
</comment>
<keyword evidence="3 7" id="KW-1133">Transmembrane helix</keyword>
<evidence type="ECO:0000256" key="2">
    <source>
        <dbReference type="ARBA" id="ARBA00022692"/>
    </source>
</evidence>
<dbReference type="Proteomes" id="UP001521785">
    <property type="component" value="Unassembled WGS sequence"/>
</dbReference>
<sequence>MSFSGVGASAATATPQQSIDSLKWFYVFQEPWCFTLVTIKASIGFALIRIANRKLWIELVIYANMLLCLLLMGGTGMYLFFQCKPVQKNWYTNLPGECNPREIQTALSFAVAAVSITTDWTFAILPVCLLWNVQMDPRVKLSVVLMLGLGVFASIAPIVRLKFLFGLNDQTKFLENLSPILAWASAEMNAGLIVANLPACRPLLDSFISRIASSKGLTRDRSHRTPMSGSAGKTMDRYLELEEQANAGLETRIYGKRDGDSGSEIDLDDGDSESQKGIVGRRKQSNGAMRVQVTKDISVVTSSSQQV</sequence>
<dbReference type="InterPro" id="IPR049326">
    <property type="entry name" value="Rhodopsin_dom_fungi"/>
</dbReference>
<gene>
    <name evidence="9" type="ORF">SLS60_011132</name>
</gene>
<evidence type="ECO:0000256" key="4">
    <source>
        <dbReference type="ARBA" id="ARBA00023136"/>
    </source>
</evidence>
<feature type="transmembrane region" description="Helical" evidence="7">
    <location>
        <begin position="59"/>
        <end position="81"/>
    </location>
</feature>
<reference evidence="9 10" key="1">
    <citation type="submission" date="2024-02" db="EMBL/GenBank/DDBJ databases">
        <title>De novo assembly and annotation of 12 fungi associated with fruit tree decline syndrome in Ontario, Canada.</title>
        <authorList>
            <person name="Sulman M."/>
            <person name="Ellouze W."/>
            <person name="Ilyukhin E."/>
        </authorList>
    </citation>
    <scope>NUCLEOTIDE SEQUENCE [LARGE SCALE GENOMIC DNA]</scope>
    <source>
        <strain evidence="9 10">M42-189</strain>
    </source>
</reference>
<feature type="domain" description="Rhodopsin" evidence="8">
    <location>
        <begin position="4"/>
        <end position="205"/>
    </location>
</feature>
<feature type="transmembrane region" description="Helical" evidence="7">
    <location>
        <begin position="24"/>
        <end position="47"/>
    </location>
</feature>
<evidence type="ECO:0000313" key="10">
    <source>
        <dbReference type="Proteomes" id="UP001521785"/>
    </source>
</evidence>
<evidence type="ECO:0000256" key="3">
    <source>
        <dbReference type="ARBA" id="ARBA00022989"/>
    </source>
</evidence>
<dbReference type="EMBL" id="JAKJXO020000020">
    <property type="protein sequence ID" value="KAL1592716.1"/>
    <property type="molecule type" value="Genomic_DNA"/>
</dbReference>
<protein>
    <recommendedName>
        <fullName evidence="8">Rhodopsin domain-containing protein</fullName>
    </recommendedName>
</protein>
<name>A0ABR3QKN7_9PLEO</name>
<feature type="transmembrane region" description="Helical" evidence="7">
    <location>
        <begin position="143"/>
        <end position="160"/>
    </location>
</feature>
<dbReference type="InterPro" id="IPR052337">
    <property type="entry name" value="SAT4-like"/>
</dbReference>
<evidence type="ECO:0000313" key="9">
    <source>
        <dbReference type="EMBL" id="KAL1592716.1"/>
    </source>
</evidence>
<evidence type="ECO:0000256" key="1">
    <source>
        <dbReference type="ARBA" id="ARBA00004141"/>
    </source>
</evidence>
<comment type="similarity">
    <text evidence="5">Belongs to the SAT4 family.</text>
</comment>
<feature type="compositionally biased region" description="Acidic residues" evidence="6">
    <location>
        <begin position="261"/>
        <end position="272"/>
    </location>
</feature>
<evidence type="ECO:0000259" key="8">
    <source>
        <dbReference type="Pfam" id="PF20684"/>
    </source>
</evidence>
<dbReference type="PANTHER" id="PTHR33048:SF31">
    <property type="entry name" value="INTEGRAL MEMBRANE PROTEIN"/>
    <property type="match status" value="1"/>
</dbReference>
<feature type="transmembrane region" description="Helical" evidence="7">
    <location>
        <begin position="109"/>
        <end position="131"/>
    </location>
</feature>
<comment type="subcellular location">
    <subcellularLocation>
        <location evidence="1">Membrane</location>
        <topology evidence="1">Multi-pass membrane protein</topology>
    </subcellularLocation>
</comment>
<evidence type="ECO:0000256" key="5">
    <source>
        <dbReference type="ARBA" id="ARBA00038359"/>
    </source>
</evidence>